<sequence length="242" mass="23300">AGLTKTGDTLNVISGDGITVNANDVALASSTAGDGITFSSGVLSISSTAAGDGLAIASGVLSINVVAAGGIETSSDSLQIKLNGSVAGLATTSSGLAIKSDIAGTGITFTAGVLTADASDLAASGAGGVTGTLPIANGGTGTTTSALARTNAFLAIGDSSGSSRSTIAPVLGRVVAQSVGNASNTSFTITHGLGTRDVSVQVYDMSTYDTVIADVVRTDTDTATVSFSTAPASNAYRVVLVG</sequence>
<gene>
    <name evidence="1" type="ORF">METZ01_LOCUS304292</name>
</gene>
<feature type="non-terminal residue" evidence="1">
    <location>
        <position position="1"/>
    </location>
</feature>
<protein>
    <submittedName>
        <fullName evidence="1">Uncharacterized protein</fullName>
    </submittedName>
</protein>
<evidence type="ECO:0000313" key="1">
    <source>
        <dbReference type="EMBL" id="SVC51438.1"/>
    </source>
</evidence>
<organism evidence="1">
    <name type="scientific">marine metagenome</name>
    <dbReference type="NCBI Taxonomy" id="408172"/>
    <lineage>
        <taxon>unclassified sequences</taxon>
        <taxon>metagenomes</taxon>
        <taxon>ecological metagenomes</taxon>
    </lineage>
</organism>
<proteinExistence type="predicted"/>
<dbReference type="AlphaFoldDB" id="A0A382MSQ5"/>
<reference evidence="1" key="1">
    <citation type="submission" date="2018-05" db="EMBL/GenBank/DDBJ databases">
        <authorList>
            <person name="Lanie J.A."/>
            <person name="Ng W.-L."/>
            <person name="Kazmierczak K.M."/>
            <person name="Andrzejewski T.M."/>
            <person name="Davidsen T.M."/>
            <person name="Wayne K.J."/>
            <person name="Tettelin H."/>
            <person name="Glass J.I."/>
            <person name="Rusch D."/>
            <person name="Podicherti R."/>
            <person name="Tsui H.-C.T."/>
            <person name="Winkler M.E."/>
        </authorList>
    </citation>
    <scope>NUCLEOTIDE SEQUENCE</scope>
</reference>
<accession>A0A382MSQ5</accession>
<name>A0A382MSQ5_9ZZZZ</name>
<dbReference type="EMBL" id="UINC01095392">
    <property type="protein sequence ID" value="SVC51438.1"/>
    <property type="molecule type" value="Genomic_DNA"/>
</dbReference>